<evidence type="ECO:0000256" key="3">
    <source>
        <dbReference type="ARBA" id="ARBA00022898"/>
    </source>
</evidence>
<keyword evidence="6" id="KW-1185">Reference proteome</keyword>
<dbReference type="InterPro" id="IPR054542">
    <property type="entry name" value="Cys_met_metab_PP"/>
</dbReference>
<dbReference type="Gene3D" id="3.90.1150.10">
    <property type="entry name" value="Aspartate Aminotransferase, domain 1"/>
    <property type="match status" value="1"/>
</dbReference>
<keyword evidence="3 4" id="KW-0663">Pyridoxal phosphate</keyword>
<accession>A0ABQ6FWW5</accession>
<dbReference type="RefSeq" id="WP_338255101.1">
    <property type="nucleotide sequence ID" value="NZ_BSRI01000002.1"/>
</dbReference>
<dbReference type="CDD" id="cd00614">
    <property type="entry name" value="CGS_like"/>
    <property type="match status" value="1"/>
</dbReference>
<comment type="caution">
    <text evidence="5">The sequence shown here is derived from an EMBL/GenBank/DDBJ whole genome shotgun (WGS) entry which is preliminary data.</text>
</comment>
<dbReference type="InterPro" id="IPR015421">
    <property type="entry name" value="PyrdxlP-dep_Trfase_major"/>
</dbReference>
<dbReference type="PIRSF" id="PIRSF001434">
    <property type="entry name" value="CGS"/>
    <property type="match status" value="1"/>
</dbReference>
<dbReference type="PANTHER" id="PTHR11808">
    <property type="entry name" value="TRANS-SULFURATION ENZYME FAMILY MEMBER"/>
    <property type="match status" value="1"/>
</dbReference>
<reference evidence="5 6" key="1">
    <citation type="submission" date="2023-02" db="EMBL/GenBank/DDBJ databases">
        <title>Dictyobacter halimunensis sp. nov., a new member of the class Ktedonobacteria from forest soil in a geothermal area.</title>
        <authorList>
            <person name="Rachmania M.K."/>
            <person name="Ningsih F."/>
            <person name="Sakai Y."/>
            <person name="Yabe S."/>
            <person name="Yokota A."/>
            <person name="Sjamsuridzal W."/>
        </authorList>
    </citation>
    <scope>NUCLEOTIDE SEQUENCE [LARGE SCALE GENOMIC DNA]</scope>
    <source>
        <strain evidence="5 6">S3.2.2.5</strain>
    </source>
</reference>
<evidence type="ECO:0000256" key="2">
    <source>
        <dbReference type="ARBA" id="ARBA00009077"/>
    </source>
</evidence>
<evidence type="ECO:0000256" key="4">
    <source>
        <dbReference type="RuleBase" id="RU362118"/>
    </source>
</evidence>
<dbReference type="InterPro" id="IPR015424">
    <property type="entry name" value="PyrdxlP-dep_Trfase"/>
</dbReference>
<gene>
    <name evidence="5" type="primary">metB</name>
    <name evidence="5" type="ORF">KDH_55880</name>
</gene>
<dbReference type="SUPFAM" id="SSF53383">
    <property type="entry name" value="PLP-dependent transferases"/>
    <property type="match status" value="1"/>
</dbReference>
<organism evidence="5 6">
    <name type="scientific">Dictyobacter halimunensis</name>
    <dbReference type="NCBI Taxonomy" id="3026934"/>
    <lineage>
        <taxon>Bacteria</taxon>
        <taxon>Bacillati</taxon>
        <taxon>Chloroflexota</taxon>
        <taxon>Ktedonobacteria</taxon>
        <taxon>Ktedonobacterales</taxon>
        <taxon>Dictyobacteraceae</taxon>
        <taxon>Dictyobacter</taxon>
    </lineage>
</organism>
<dbReference type="Gene3D" id="3.40.640.10">
    <property type="entry name" value="Type I PLP-dependent aspartate aminotransferase-like (Major domain)"/>
    <property type="match status" value="1"/>
</dbReference>
<dbReference type="Proteomes" id="UP001344906">
    <property type="component" value="Unassembled WGS sequence"/>
</dbReference>
<dbReference type="NCBIfam" id="NF005871">
    <property type="entry name" value="PRK07811.1"/>
    <property type="match status" value="1"/>
</dbReference>
<dbReference type="EMBL" id="BSRI01000002">
    <property type="protein sequence ID" value="GLV58758.1"/>
    <property type="molecule type" value="Genomic_DNA"/>
</dbReference>
<evidence type="ECO:0000256" key="1">
    <source>
        <dbReference type="ARBA" id="ARBA00001933"/>
    </source>
</evidence>
<sequence>MKFSTKAIHAGQEPDPSTGAIMTPIFQTSTYAQTGLGGHKGYEYSRSGNPTRTALEDCIAALENSEYGLAFASGLAAEQAVLSLLKTGDHMVACDDLYGGSYRIFERILSRYQIETSYVSAASTKDYEKAIRPNTKLIWLETPTNPLLRLVDIKAIAEIAHRRNILVVVDNTFSSPYFQQPLELGADIVLHSTTKYINGHSDVVGGAVVFKDKEVYEAVKFYQNAAGGVPGPFDSWLTLRGIKTLAVRMRQHEENAHTVARFLSEHPRIEKVYYPGLASHPDHELAKRQMKGFGGMVSFQFTGTLEDVDQVVRRLQVITFAESLGGVESLICHPASMTHGSIPREIRESRGLTDTLLRLSVGIEDAEDIVRDLEQALR</sequence>
<dbReference type="PANTHER" id="PTHR11808:SF15">
    <property type="entry name" value="CYSTATHIONINE GAMMA-LYASE"/>
    <property type="match status" value="1"/>
</dbReference>
<evidence type="ECO:0000313" key="6">
    <source>
        <dbReference type="Proteomes" id="UP001344906"/>
    </source>
</evidence>
<comment type="cofactor">
    <cofactor evidence="1 4">
        <name>pyridoxal 5'-phosphate</name>
        <dbReference type="ChEBI" id="CHEBI:597326"/>
    </cofactor>
</comment>
<protein>
    <submittedName>
        <fullName evidence="5">Cystathionine gamma-synthase</fullName>
    </submittedName>
</protein>
<evidence type="ECO:0000313" key="5">
    <source>
        <dbReference type="EMBL" id="GLV58758.1"/>
    </source>
</evidence>
<dbReference type="InterPro" id="IPR000277">
    <property type="entry name" value="Cys/Met-Metab_PyrdxlP-dep_enz"/>
</dbReference>
<name>A0ABQ6FWW5_9CHLR</name>
<proteinExistence type="inferred from homology"/>
<dbReference type="InterPro" id="IPR015422">
    <property type="entry name" value="PyrdxlP-dep_Trfase_small"/>
</dbReference>
<dbReference type="PROSITE" id="PS00868">
    <property type="entry name" value="CYS_MET_METAB_PP"/>
    <property type="match status" value="1"/>
</dbReference>
<dbReference type="Pfam" id="PF01053">
    <property type="entry name" value="Cys_Met_Meta_PP"/>
    <property type="match status" value="1"/>
</dbReference>
<comment type="similarity">
    <text evidence="2 4">Belongs to the trans-sulfuration enzymes family.</text>
</comment>